<dbReference type="AlphaFoldDB" id="A0AAN7B589"/>
<comment type="caution">
    <text evidence="2">The sequence shown here is derived from an EMBL/GenBank/DDBJ whole genome shotgun (WGS) entry which is preliminary data.</text>
</comment>
<keyword evidence="3" id="KW-1185">Reference proteome</keyword>
<gene>
    <name evidence="2" type="ORF">QBC37DRAFT_403107</name>
</gene>
<evidence type="ECO:0000313" key="3">
    <source>
        <dbReference type="Proteomes" id="UP001301769"/>
    </source>
</evidence>
<dbReference type="EMBL" id="MU858166">
    <property type="protein sequence ID" value="KAK4210774.1"/>
    <property type="molecule type" value="Genomic_DNA"/>
</dbReference>
<reference evidence="2" key="2">
    <citation type="submission" date="2023-05" db="EMBL/GenBank/DDBJ databases">
        <authorList>
            <consortium name="Lawrence Berkeley National Laboratory"/>
            <person name="Steindorff A."/>
            <person name="Hensen N."/>
            <person name="Bonometti L."/>
            <person name="Westerberg I."/>
            <person name="Brannstrom I.O."/>
            <person name="Guillou S."/>
            <person name="Cros-Aarteil S."/>
            <person name="Calhoun S."/>
            <person name="Haridas S."/>
            <person name="Kuo A."/>
            <person name="Mondo S."/>
            <person name="Pangilinan J."/>
            <person name="Riley R."/>
            <person name="Labutti K."/>
            <person name="Andreopoulos B."/>
            <person name="Lipzen A."/>
            <person name="Chen C."/>
            <person name="Yanf M."/>
            <person name="Daum C."/>
            <person name="Ng V."/>
            <person name="Clum A."/>
            <person name="Ohm R."/>
            <person name="Martin F."/>
            <person name="Silar P."/>
            <person name="Natvig D."/>
            <person name="Lalanne C."/>
            <person name="Gautier V."/>
            <person name="Ament-Velasquez S.L."/>
            <person name="Kruys A."/>
            <person name="Hutchinson M.I."/>
            <person name="Powell A.J."/>
            <person name="Barry K."/>
            <person name="Miller A.N."/>
            <person name="Grigoriev I.V."/>
            <person name="Debuchy R."/>
            <person name="Gladieux P."/>
            <person name="Thoren M.H."/>
            <person name="Johannesson H."/>
        </authorList>
    </citation>
    <scope>NUCLEOTIDE SEQUENCE</scope>
    <source>
        <strain evidence="2">PSN293</strain>
    </source>
</reference>
<reference evidence="2" key="1">
    <citation type="journal article" date="2023" name="Mol. Phylogenet. Evol.">
        <title>Genome-scale phylogeny and comparative genomics of the fungal order Sordariales.</title>
        <authorList>
            <person name="Hensen N."/>
            <person name="Bonometti L."/>
            <person name="Westerberg I."/>
            <person name="Brannstrom I.O."/>
            <person name="Guillou S."/>
            <person name="Cros-Aarteil S."/>
            <person name="Calhoun S."/>
            <person name="Haridas S."/>
            <person name="Kuo A."/>
            <person name="Mondo S."/>
            <person name="Pangilinan J."/>
            <person name="Riley R."/>
            <person name="LaButti K."/>
            <person name="Andreopoulos B."/>
            <person name="Lipzen A."/>
            <person name="Chen C."/>
            <person name="Yan M."/>
            <person name="Daum C."/>
            <person name="Ng V."/>
            <person name="Clum A."/>
            <person name="Steindorff A."/>
            <person name="Ohm R.A."/>
            <person name="Martin F."/>
            <person name="Silar P."/>
            <person name="Natvig D.O."/>
            <person name="Lalanne C."/>
            <person name="Gautier V."/>
            <person name="Ament-Velasquez S.L."/>
            <person name="Kruys A."/>
            <person name="Hutchinson M.I."/>
            <person name="Powell A.J."/>
            <person name="Barry K."/>
            <person name="Miller A.N."/>
            <person name="Grigoriev I.V."/>
            <person name="Debuchy R."/>
            <person name="Gladieux P."/>
            <person name="Hiltunen Thoren M."/>
            <person name="Johannesson H."/>
        </authorList>
    </citation>
    <scope>NUCLEOTIDE SEQUENCE</scope>
    <source>
        <strain evidence="2">PSN293</strain>
    </source>
</reference>
<dbReference type="Proteomes" id="UP001301769">
    <property type="component" value="Unassembled WGS sequence"/>
</dbReference>
<keyword evidence="1" id="KW-0472">Membrane</keyword>
<evidence type="ECO:0000256" key="1">
    <source>
        <dbReference type="SAM" id="Phobius"/>
    </source>
</evidence>
<name>A0AAN7B589_9PEZI</name>
<accession>A0AAN7B589</accession>
<protein>
    <submittedName>
        <fullName evidence="2">Uncharacterized protein</fullName>
    </submittedName>
</protein>
<sequence length="220" mass="24787">MSRVPPQPLREQKHDCACSKFEMTRTVNPPSMESKSEPVTVRAVHVSRLATSKDHRVESEPTKTPAADLAAPKMDGADRVCRLCVADINFGLLMLALFYQLFGINTTSFVIFLYPAAHFMLRPYLRPEDHRHATISVLSMFANPQDNSHLQNSLCVLMEYTLAYNFMREEVEASPIKPKPPYTTTAMCSIDGDVFNRGLYLRAIVVMGVDPGKRLFCTEK</sequence>
<evidence type="ECO:0000313" key="2">
    <source>
        <dbReference type="EMBL" id="KAK4210774.1"/>
    </source>
</evidence>
<keyword evidence="1" id="KW-1133">Transmembrane helix</keyword>
<keyword evidence="1" id="KW-0812">Transmembrane</keyword>
<feature type="transmembrane region" description="Helical" evidence="1">
    <location>
        <begin position="83"/>
        <end position="102"/>
    </location>
</feature>
<organism evidence="2 3">
    <name type="scientific">Rhypophila decipiens</name>
    <dbReference type="NCBI Taxonomy" id="261697"/>
    <lineage>
        <taxon>Eukaryota</taxon>
        <taxon>Fungi</taxon>
        <taxon>Dikarya</taxon>
        <taxon>Ascomycota</taxon>
        <taxon>Pezizomycotina</taxon>
        <taxon>Sordariomycetes</taxon>
        <taxon>Sordariomycetidae</taxon>
        <taxon>Sordariales</taxon>
        <taxon>Naviculisporaceae</taxon>
        <taxon>Rhypophila</taxon>
    </lineage>
</organism>
<proteinExistence type="predicted"/>